<reference evidence="1 2" key="1">
    <citation type="submission" date="2024-07" db="EMBL/GenBank/DDBJ databases">
        <title>Section-level genome sequencing and comparative genomics of Aspergillus sections Usti and Cavernicolus.</title>
        <authorList>
            <consortium name="Lawrence Berkeley National Laboratory"/>
            <person name="Nybo J.L."/>
            <person name="Vesth T.C."/>
            <person name="Theobald S."/>
            <person name="Frisvad J.C."/>
            <person name="Larsen T.O."/>
            <person name="Kjaerboelling I."/>
            <person name="Rothschild-Mancinelli K."/>
            <person name="Lyhne E.K."/>
            <person name="Kogle M.E."/>
            <person name="Barry K."/>
            <person name="Clum A."/>
            <person name="Na H."/>
            <person name="Ledsgaard L."/>
            <person name="Lin J."/>
            <person name="Lipzen A."/>
            <person name="Kuo A."/>
            <person name="Riley R."/>
            <person name="Mondo S."/>
            <person name="Labutti K."/>
            <person name="Haridas S."/>
            <person name="Pangalinan J."/>
            <person name="Salamov A.A."/>
            <person name="Simmons B.A."/>
            <person name="Magnuson J.K."/>
            <person name="Chen J."/>
            <person name="Drula E."/>
            <person name="Henrissat B."/>
            <person name="Wiebenga A."/>
            <person name="Lubbers R.J."/>
            <person name="Gomes A.C."/>
            <person name="Makela M.R."/>
            <person name="Stajich J."/>
            <person name="Grigoriev I.V."/>
            <person name="Mortensen U.H."/>
            <person name="De Vries R.P."/>
            <person name="Baker S.E."/>
            <person name="Andersen M.R."/>
        </authorList>
    </citation>
    <scope>NUCLEOTIDE SEQUENCE [LARGE SCALE GENOMIC DNA]</scope>
    <source>
        <strain evidence="1 2">CBS 209.92</strain>
    </source>
</reference>
<organism evidence="1 2">
    <name type="scientific">Aspergillus keveii</name>
    <dbReference type="NCBI Taxonomy" id="714993"/>
    <lineage>
        <taxon>Eukaryota</taxon>
        <taxon>Fungi</taxon>
        <taxon>Dikarya</taxon>
        <taxon>Ascomycota</taxon>
        <taxon>Pezizomycotina</taxon>
        <taxon>Eurotiomycetes</taxon>
        <taxon>Eurotiomycetidae</taxon>
        <taxon>Eurotiales</taxon>
        <taxon>Aspergillaceae</taxon>
        <taxon>Aspergillus</taxon>
        <taxon>Aspergillus subgen. Nidulantes</taxon>
    </lineage>
</organism>
<dbReference type="EMBL" id="JBFTWV010000053">
    <property type="protein sequence ID" value="KAL2793799.1"/>
    <property type="molecule type" value="Genomic_DNA"/>
</dbReference>
<evidence type="ECO:0000313" key="2">
    <source>
        <dbReference type="Proteomes" id="UP001610563"/>
    </source>
</evidence>
<protein>
    <submittedName>
        <fullName evidence="1">Uncharacterized protein</fullName>
    </submittedName>
</protein>
<name>A0ABR4G513_9EURO</name>
<keyword evidence="2" id="KW-1185">Reference proteome</keyword>
<proteinExistence type="predicted"/>
<dbReference type="Proteomes" id="UP001610563">
    <property type="component" value="Unassembled WGS sequence"/>
</dbReference>
<evidence type="ECO:0000313" key="1">
    <source>
        <dbReference type="EMBL" id="KAL2793799.1"/>
    </source>
</evidence>
<gene>
    <name evidence="1" type="ORF">BJX66DRAFT_305409</name>
</gene>
<comment type="caution">
    <text evidence="1">The sequence shown here is derived from an EMBL/GenBank/DDBJ whole genome shotgun (WGS) entry which is preliminary data.</text>
</comment>
<sequence>MYLALVASGATFDDIVAAYETSTLKDLMETHGIDVSPLDRQGVNLTRPRGSEYAVFRLMISVDHALSGRYCRCFRVNHARQCHWYFETHLDIECDGAYGFHLMNSWERWQLLNFYKYVFSLPAFDARKMAEATTNGKLESYLDSLVPNMRTRIYDSDRVSTPMYPILKIRTTLRSMDGQNVSNHVECHCRVHDIVGPPGLCFFDSASDILDGPGFCVVGYAHKKSRVLPLY</sequence>
<accession>A0ABR4G513</accession>